<keyword evidence="3" id="KW-0325">Glycoprotein</keyword>
<gene>
    <name evidence="5" type="ORF">C0Q70_05824</name>
</gene>
<evidence type="ECO:0000256" key="3">
    <source>
        <dbReference type="ARBA" id="ARBA00023180"/>
    </source>
</evidence>
<dbReference type="PANTHER" id="PTHR45739:SF8">
    <property type="entry name" value="FRAS1-RELATED EXTRACELLULAR MATRIX PROTEIN 1"/>
    <property type="match status" value="1"/>
</dbReference>
<dbReference type="Proteomes" id="UP000245119">
    <property type="component" value="Linkage Group LG3"/>
</dbReference>
<name>A0A2T7PMA2_POMCA</name>
<reference evidence="5 6" key="1">
    <citation type="submission" date="2018-04" db="EMBL/GenBank/DDBJ databases">
        <title>The genome of golden apple snail Pomacea canaliculata provides insight into stress tolerance and invasive adaptation.</title>
        <authorList>
            <person name="Liu C."/>
            <person name="Liu B."/>
            <person name="Ren Y."/>
            <person name="Zhang Y."/>
            <person name="Wang H."/>
            <person name="Li S."/>
            <person name="Jiang F."/>
            <person name="Yin L."/>
            <person name="Zhang G."/>
            <person name="Qian W."/>
            <person name="Fan W."/>
        </authorList>
    </citation>
    <scope>NUCLEOTIDE SEQUENCE [LARGE SCALE GENOMIC DNA]</scope>
    <source>
        <strain evidence="5">SZHN2017</strain>
        <tissue evidence="5">Muscle</tissue>
    </source>
</reference>
<keyword evidence="6" id="KW-1185">Reference proteome</keyword>
<evidence type="ECO:0000313" key="5">
    <source>
        <dbReference type="EMBL" id="PVD34549.1"/>
    </source>
</evidence>
<dbReference type="EMBL" id="PZQS01000003">
    <property type="protein sequence ID" value="PVD34549.1"/>
    <property type="molecule type" value="Genomic_DNA"/>
</dbReference>
<evidence type="ECO:0000256" key="1">
    <source>
        <dbReference type="ARBA" id="ARBA00022729"/>
    </source>
</evidence>
<dbReference type="InterPro" id="IPR039005">
    <property type="entry name" value="CSPG_rpt"/>
</dbReference>
<evidence type="ECO:0008006" key="7">
    <source>
        <dbReference type="Google" id="ProtNLM"/>
    </source>
</evidence>
<dbReference type="InterPro" id="IPR051561">
    <property type="entry name" value="FRAS1_ECM"/>
</dbReference>
<dbReference type="Pfam" id="PF16184">
    <property type="entry name" value="Cadherin_3"/>
    <property type="match status" value="2"/>
</dbReference>
<evidence type="ECO:0000256" key="2">
    <source>
        <dbReference type="ARBA" id="ARBA00022737"/>
    </source>
</evidence>
<evidence type="ECO:0000256" key="4">
    <source>
        <dbReference type="PROSITE-ProRule" id="PRU01201"/>
    </source>
</evidence>
<dbReference type="AlphaFoldDB" id="A0A2T7PMA2"/>
<organism evidence="5 6">
    <name type="scientific">Pomacea canaliculata</name>
    <name type="common">Golden apple snail</name>
    <dbReference type="NCBI Taxonomy" id="400727"/>
    <lineage>
        <taxon>Eukaryota</taxon>
        <taxon>Metazoa</taxon>
        <taxon>Spiralia</taxon>
        <taxon>Lophotrochozoa</taxon>
        <taxon>Mollusca</taxon>
        <taxon>Gastropoda</taxon>
        <taxon>Caenogastropoda</taxon>
        <taxon>Architaenioglossa</taxon>
        <taxon>Ampullarioidea</taxon>
        <taxon>Ampullariidae</taxon>
        <taxon>Pomacea</taxon>
    </lineage>
</organism>
<keyword evidence="2" id="KW-0677">Repeat</keyword>
<dbReference type="PROSITE" id="PS51854">
    <property type="entry name" value="CSPG"/>
    <property type="match status" value="1"/>
</dbReference>
<protein>
    <recommendedName>
        <fullName evidence="7">Cadherin domain-containing protein</fullName>
    </recommendedName>
</protein>
<feature type="repeat" description="CSPG" evidence="4">
    <location>
        <begin position="59"/>
        <end position="148"/>
    </location>
</feature>
<dbReference type="STRING" id="400727.A0A2T7PMA2"/>
<evidence type="ECO:0000313" key="6">
    <source>
        <dbReference type="Proteomes" id="UP000245119"/>
    </source>
</evidence>
<dbReference type="PANTHER" id="PTHR45739">
    <property type="entry name" value="MATRIX PROTEIN, PUTATIVE-RELATED"/>
    <property type="match status" value="1"/>
</dbReference>
<accession>A0A2T7PMA2</accession>
<comment type="caution">
    <text evidence="5">The sequence shown here is derived from an EMBL/GenBank/DDBJ whole genome shotgun (WGS) entry which is preliminary data.</text>
</comment>
<dbReference type="GO" id="GO:0009653">
    <property type="term" value="P:anatomical structure morphogenesis"/>
    <property type="evidence" value="ECO:0007669"/>
    <property type="project" value="TreeGrafter"/>
</dbReference>
<proteinExistence type="predicted"/>
<dbReference type="OrthoDB" id="430044at2759"/>
<sequence length="195" mass="22200">MIGVPITTFTQLELAGNKIRYIHNSDDEMKMDSFEFEVTDGFNPVARTFRISLSDVDNRKPVLMFQTLRLKEGDQKLITPFELSAEDRDTPDESIVFTVTQVPVHGLLLYNSTRVVTGFTMEDLKENLISYQHDQSETLEDSFSFTVTDGTHTDFYVYPETASTTRRSQTMNIEVIPVDNGIPQDVGKTLDRDKS</sequence>
<keyword evidence="1" id="KW-0732">Signal</keyword>